<keyword evidence="6 7" id="KW-0472">Membrane</keyword>
<evidence type="ECO:0000256" key="6">
    <source>
        <dbReference type="ARBA" id="ARBA00023136"/>
    </source>
</evidence>
<keyword evidence="5 7" id="KW-1133">Transmembrane helix</keyword>
<evidence type="ECO:0000313" key="10">
    <source>
        <dbReference type="Proteomes" id="UP000282957"/>
    </source>
</evidence>
<dbReference type="PROSITE" id="PS50850">
    <property type="entry name" value="MFS"/>
    <property type="match status" value="1"/>
</dbReference>
<dbReference type="Gene3D" id="1.20.1720.10">
    <property type="entry name" value="Multidrug resistance protein D"/>
    <property type="match status" value="1"/>
</dbReference>
<dbReference type="GO" id="GO:0022857">
    <property type="term" value="F:transmembrane transporter activity"/>
    <property type="evidence" value="ECO:0007669"/>
    <property type="project" value="InterPro"/>
</dbReference>
<dbReference type="InterPro" id="IPR011701">
    <property type="entry name" value="MFS"/>
</dbReference>
<evidence type="ECO:0000256" key="4">
    <source>
        <dbReference type="ARBA" id="ARBA00022692"/>
    </source>
</evidence>
<evidence type="ECO:0000256" key="2">
    <source>
        <dbReference type="ARBA" id="ARBA00022448"/>
    </source>
</evidence>
<comment type="caution">
    <text evidence="9">The sequence shown here is derived from an EMBL/GenBank/DDBJ whole genome shotgun (WGS) entry which is preliminary data.</text>
</comment>
<comment type="subcellular location">
    <subcellularLocation>
        <location evidence="1">Cell membrane</location>
        <topology evidence="1">Multi-pass membrane protein</topology>
    </subcellularLocation>
</comment>
<feature type="transmembrane region" description="Helical" evidence="7">
    <location>
        <begin position="52"/>
        <end position="71"/>
    </location>
</feature>
<keyword evidence="10" id="KW-1185">Reference proteome</keyword>
<protein>
    <submittedName>
        <fullName evidence="9">MFS transporter</fullName>
    </submittedName>
</protein>
<gene>
    <name evidence="9" type="ORF">EOD42_15730</name>
</gene>
<feature type="transmembrane region" description="Helical" evidence="7">
    <location>
        <begin position="226"/>
        <end position="244"/>
    </location>
</feature>
<dbReference type="RefSeq" id="WP_127788508.1">
    <property type="nucleotide sequence ID" value="NZ_SACL01000005.1"/>
</dbReference>
<dbReference type="InterPro" id="IPR020846">
    <property type="entry name" value="MFS_dom"/>
</dbReference>
<evidence type="ECO:0000313" key="9">
    <source>
        <dbReference type="EMBL" id="RVT95827.1"/>
    </source>
</evidence>
<feature type="transmembrane region" description="Helical" evidence="7">
    <location>
        <begin position="78"/>
        <end position="97"/>
    </location>
</feature>
<evidence type="ECO:0000256" key="3">
    <source>
        <dbReference type="ARBA" id="ARBA00022475"/>
    </source>
</evidence>
<sequence>MSEAAPKDPRLTAIIVASALFMQNLDSAAVTTALPSMARDLGEEPARLGVAITSYLVALTVFIPVSGWVADKFGPKRVFMFAIALFAASSAMCGLADGLTWLVVARVVQGLAGAMMVPVGRLLLLRGLRKDQMLTAMAWLTMPAMLGPITGPMLGGVLTDLAGWRSVFWINVPVGVLGLLMVAWKIPAMQVEDPGPPDARGLLLVGGALTLFMIGLETIGRHVLPTAWPEVALVLGIITGGFAIRHCRRAARPALDLTLLKVPSFHAALFAGSLFRIGAGASPFLVPVLLQVGFGWAASEAGFVSFATALGALMMKPLARPILRAVGFRGTVVWGGLAAAVTLAGSAMFTPSWPIWAMFIWLALSGLARSLQFTSLNTLAFADLPQNRLSAGTGFMGMAQQMAPALGTVLATTTLEISAWAHGRHDLAVQDFSVGFLVAGLVSALSAPFYARLPADIGHEVSGQRRKS</sequence>
<feature type="transmembrane region" description="Helical" evidence="7">
    <location>
        <begin position="103"/>
        <end position="124"/>
    </location>
</feature>
<dbReference type="Gene3D" id="1.20.1250.20">
    <property type="entry name" value="MFS general substrate transporter like domains"/>
    <property type="match status" value="1"/>
</dbReference>
<keyword evidence="2" id="KW-0813">Transport</keyword>
<reference evidence="9 10" key="1">
    <citation type="submission" date="2019-01" db="EMBL/GenBank/DDBJ databases">
        <authorList>
            <person name="Chen W.-M."/>
        </authorList>
    </citation>
    <scope>NUCLEOTIDE SEQUENCE [LARGE SCALE GENOMIC DNA]</scope>
    <source>
        <strain evidence="9 10">CCP-6</strain>
    </source>
</reference>
<evidence type="ECO:0000259" key="8">
    <source>
        <dbReference type="PROSITE" id="PS50850"/>
    </source>
</evidence>
<dbReference type="InterPro" id="IPR036259">
    <property type="entry name" value="MFS_trans_sf"/>
</dbReference>
<name>A0A437MDT9_9PROT</name>
<feature type="transmembrane region" description="Helical" evidence="7">
    <location>
        <begin position="265"/>
        <end position="286"/>
    </location>
</feature>
<feature type="transmembrane region" description="Helical" evidence="7">
    <location>
        <begin position="167"/>
        <end position="187"/>
    </location>
</feature>
<evidence type="ECO:0000256" key="7">
    <source>
        <dbReference type="SAM" id="Phobius"/>
    </source>
</evidence>
<evidence type="ECO:0000256" key="5">
    <source>
        <dbReference type="ARBA" id="ARBA00022989"/>
    </source>
</evidence>
<dbReference type="Pfam" id="PF07690">
    <property type="entry name" value="MFS_1"/>
    <property type="match status" value="1"/>
</dbReference>
<dbReference type="EMBL" id="SACL01000005">
    <property type="protein sequence ID" value="RVT95827.1"/>
    <property type="molecule type" value="Genomic_DNA"/>
</dbReference>
<feature type="transmembrane region" description="Helical" evidence="7">
    <location>
        <begin position="326"/>
        <end position="349"/>
    </location>
</feature>
<keyword evidence="4 7" id="KW-0812">Transmembrane</keyword>
<accession>A0A437MDT9</accession>
<dbReference type="SUPFAM" id="SSF103473">
    <property type="entry name" value="MFS general substrate transporter"/>
    <property type="match status" value="1"/>
</dbReference>
<feature type="transmembrane region" description="Helical" evidence="7">
    <location>
        <begin position="355"/>
        <end position="381"/>
    </location>
</feature>
<proteinExistence type="predicted"/>
<feature type="transmembrane region" description="Helical" evidence="7">
    <location>
        <begin position="199"/>
        <end position="220"/>
    </location>
</feature>
<dbReference type="OrthoDB" id="9771737at2"/>
<dbReference type="AlphaFoldDB" id="A0A437MDT9"/>
<feature type="transmembrane region" description="Helical" evidence="7">
    <location>
        <begin position="292"/>
        <end position="314"/>
    </location>
</feature>
<dbReference type="GO" id="GO:0005886">
    <property type="term" value="C:plasma membrane"/>
    <property type="evidence" value="ECO:0007669"/>
    <property type="project" value="UniProtKB-SubCell"/>
</dbReference>
<dbReference type="PANTHER" id="PTHR42718">
    <property type="entry name" value="MAJOR FACILITATOR SUPERFAMILY MULTIDRUG TRANSPORTER MFSC"/>
    <property type="match status" value="1"/>
</dbReference>
<feature type="domain" description="Major facilitator superfamily (MFS) profile" evidence="8">
    <location>
        <begin position="12"/>
        <end position="458"/>
    </location>
</feature>
<keyword evidence="3" id="KW-1003">Cell membrane</keyword>
<dbReference type="Proteomes" id="UP000282957">
    <property type="component" value="Unassembled WGS sequence"/>
</dbReference>
<dbReference type="PANTHER" id="PTHR42718:SF46">
    <property type="entry name" value="BLR6921 PROTEIN"/>
    <property type="match status" value="1"/>
</dbReference>
<evidence type="ECO:0000256" key="1">
    <source>
        <dbReference type="ARBA" id="ARBA00004651"/>
    </source>
</evidence>
<organism evidence="9 10">
    <name type="scientific">Rhodovarius crocodyli</name>
    <dbReference type="NCBI Taxonomy" id="1979269"/>
    <lineage>
        <taxon>Bacteria</taxon>
        <taxon>Pseudomonadati</taxon>
        <taxon>Pseudomonadota</taxon>
        <taxon>Alphaproteobacteria</taxon>
        <taxon>Acetobacterales</taxon>
        <taxon>Roseomonadaceae</taxon>
        <taxon>Rhodovarius</taxon>
    </lineage>
</organism>
<feature type="transmembrane region" description="Helical" evidence="7">
    <location>
        <begin position="136"/>
        <end position="155"/>
    </location>
</feature>